<feature type="transmembrane region" description="Helical" evidence="1">
    <location>
        <begin position="84"/>
        <end position="102"/>
    </location>
</feature>
<keyword evidence="1" id="KW-0472">Membrane</keyword>
<evidence type="ECO:0000313" key="3">
    <source>
        <dbReference type="EMBL" id="CAL6049430.1"/>
    </source>
</evidence>
<organism evidence="2">
    <name type="scientific">Hexamita inflata</name>
    <dbReference type="NCBI Taxonomy" id="28002"/>
    <lineage>
        <taxon>Eukaryota</taxon>
        <taxon>Metamonada</taxon>
        <taxon>Diplomonadida</taxon>
        <taxon>Hexamitidae</taxon>
        <taxon>Hexamitinae</taxon>
        <taxon>Hexamita</taxon>
    </lineage>
</organism>
<comment type="caution">
    <text evidence="2">The sequence shown here is derived from an EMBL/GenBank/DDBJ whole genome shotgun (WGS) entry which is preliminary data.</text>
</comment>
<keyword evidence="1" id="KW-1133">Transmembrane helix</keyword>
<dbReference type="EMBL" id="CATOUU010000879">
    <property type="protein sequence ID" value="CAI9956797.1"/>
    <property type="molecule type" value="Genomic_DNA"/>
</dbReference>
<reference evidence="3 4" key="2">
    <citation type="submission" date="2024-07" db="EMBL/GenBank/DDBJ databases">
        <authorList>
            <person name="Akdeniz Z."/>
        </authorList>
    </citation>
    <scope>NUCLEOTIDE SEQUENCE [LARGE SCALE GENOMIC DNA]</scope>
</reference>
<sequence length="141" mass="16745">MKREASAWEQVMLNQKCIMHTLVQISDIDSFQQHLNKFQSFYYSYDEQNKQLVLNDSIQYVVSHSDLQFNDFVAQFSQQDFRPLSSLTVLPSGLVFSIALYLLQIHLFLMKLLFRILVCVCPLHLCFRTRQKIVLSFYRPR</sequence>
<evidence type="ECO:0000313" key="4">
    <source>
        <dbReference type="Proteomes" id="UP001642409"/>
    </source>
</evidence>
<dbReference type="EMBL" id="CAXDID020000179">
    <property type="protein sequence ID" value="CAL6049430.1"/>
    <property type="molecule type" value="Genomic_DNA"/>
</dbReference>
<evidence type="ECO:0000256" key="1">
    <source>
        <dbReference type="SAM" id="Phobius"/>
    </source>
</evidence>
<keyword evidence="1" id="KW-0812">Transmembrane</keyword>
<accession>A0AA86QIB5</accession>
<evidence type="ECO:0000313" key="2">
    <source>
        <dbReference type="EMBL" id="CAI9956797.1"/>
    </source>
</evidence>
<name>A0AA86QIB5_9EUKA</name>
<dbReference type="AlphaFoldDB" id="A0AA86QIB5"/>
<keyword evidence="4" id="KW-1185">Reference proteome</keyword>
<proteinExistence type="predicted"/>
<dbReference type="Proteomes" id="UP001642409">
    <property type="component" value="Unassembled WGS sequence"/>
</dbReference>
<protein>
    <submittedName>
        <fullName evidence="3">Hypothetical_protein</fullName>
    </submittedName>
</protein>
<reference evidence="2" key="1">
    <citation type="submission" date="2023-06" db="EMBL/GenBank/DDBJ databases">
        <authorList>
            <person name="Kurt Z."/>
        </authorList>
    </citation>
    <scope>NUCLEOTIDE SEQUENCE</scope>
</reference>
<gene>
    <name evidence="3" type="ORF">HINF_LOCUS43284</name>
    <name evidence="2" type="ORF">HINF_LOCUS44442</name>
</gene>